<accession>A0A8J2SDC9</accession>
<keyword evidence="11" id="KW-0732">Signal</keyword>
<dbReference type="GO" id="GO:0046872">
    <property type="term" value="F:metal ion binding"/>
    <property type="evidence" value="ECO:0007669"/>
    <property type="project" value="UniProtKB-KW"/>
</dbReference>
<evidence type="ECO:0000256" key="10">
    <source>
        <dbReference type="ARBA" id="ARBA00023014"/>
    </source>
</evidence>
<keyword evidence="7" id="KW-0949">S-adenosyl-L-methionine</keyword>
<dbReference type="SFLD" id="SFLDF00275">
    <property type="entry name" value="adenosine_C2_methyltransferase"/>
    <property type="match status" value="1"/>
</dbReference>
<feature type="signal peptide" evidence="11">
    <location>
        <begin position="1"/>
        <end position="15"/>
    </location>
</feature>
<keyword evidence="4" id="KW-0963">Cytoplasm</keyword>
<feature type="chain" id="PRO_5035326160" description="Radical SAM core domain-containing protein" evidence="11">
    <location>
        <begin position="16"/>
        <end position="410"/>
    </location>
</feature>
<evidence type="ECO:0000256" key="4">
    <source>
        <dbReference type="ARBA" id="ARBA00022490"/>
    </source>
</evidence>
<evidence type="ECO:0000256" key="1">
    <source>
        <dbReference type="ARBA" id="ARBA00001966"/>
    </source>
</evidence>
<dbReference type="SFLD" id="SFLDS00029">
    <property type="entry name" value="Radical_SAM"/>
    <property type="match status" value="1"/>
</dbReference>
<evidence type="ECO:0000256" key="8">
    <source>
        <dbReference type="ARBA" id="ARBA00022723"/>
    </source>
</evidence>
<keyword evidence="8" id="KW-0479">Metal-binding</keyword>
<evidence type="ECO:0000256" key="11">
    <source>
        <dbReference type="SAM" id="SignalP"/>
    </source>
</evidence>
<dbReference type="Gene3D" id="3.20.20.70">
    <property type="entry name" value="Aldolase class I"/>
    <property type="match status" value="1"/>
</dbReference>
<name>A0A8J2SDC9_9STRA</name>
<dbReference type="InterPro" id="IPR058240">
    <property type="entry name" value="rSAM_sf"/>
</dbReference>
<dbReference type="GO" id="GO:0051539">
    <property type="term" value="F:4 iron, 4 sulfur cluster binding"/>
    <property type="evidence" value="ECO:0007669"/>
    <property type="project" value="UniProtKB-KW"/>
</dbReference>
<dbReference type="InterPro" id="IPR040072">
    <property type="entry name" value="Methyltransferase_A"/>
</dbReference>
<keyword evidence="9" id="KW-0408">Iron</keyword>
<protein>
    <recommendedName>
        <fullName evidence="12">Radical SAM core domain-containing protein</fullName>
    </recommendedName>
</protein>
<dbReference type="OrthoDB" id="538249at2759"/>
<comment type="cofactor">
    <cofactor evidence="1">
        <name>[4Fe-4S] cluster</name>
        <dbReference type="ChEBI" id="CHEBI:49883"/>
    </cofactor>
</comment>
<dbReference type="Pfam" id="PF04055">
    <property type="entry name" value="Radical_SAM"/>
    <property type="match status" value="1"/>
</dbReference>
<evidence type="ECO:0000313" key="13">
    <source>
        <dbReference type="EMBL" id="CAH0367668.1"/>
    </source>
</evidence>
<dbReference type="GO" id="GO:0070475">
    <property type="term" value="P:rRNA base methylation"/>
    <property type="evidence" value="ECO:0007669"/>
    <property type="project" value="TreeGrafter"/>
</dbReference>
<dbReference type="EMBL" id="CAKKNE010000002">
    <property type="protein sequence ID" value="CAH0367668.1"/>
    <property type="molecule type" value="Genomic_DNA"/>
</dbReference>
<evidence type="ECO:0000256" key="9">
    <source>
        <dbReference type="ARBA" id="ARBA00023004"/>
    </source>
</evidence>
<dbReference type="Proteomes" id="UP000789595">
    <property type="component" value="Unassembled WGS sequence"/>
</dbReference>
<evidence type="ECO:0000256" key="3">
    <source>
        <dbReference type="ARBA" id="ARBA00022485"/>
    </source>
</evidence>
<evidence type="ECO:0000256" key="7">
    <source>
        <dbReference type="ARBA" id="ARBA00022691"/>
    </source>
</evidence>
<evidence type="ECO:0000259" key="12">
    <source>
        <dbReference type="PROSITE" id="PS51918"/>
    </source>
</evidence>
<keyword evidence="5" id="KW-0489">Methyltransferase</keyword>
<evidence type="ECO:0000256" key="6">
    <source>
        <dbReference type="ARBA" id="ARBA00022679"/>
    </source>
</evidence>
<dbReference type="InterPro" id="IPR007197">
    <property type="entry name" value="rSAM"/>
</dbReference>
<evidence type="ECO:0000256" key="5">
    <source>
        <dbReference type="ARBA" id="ARBA00022603"/>
    </source>
</evidence>
<keyword evidence="3" id="KW-0004">4Fe-4S</keyword>
<dbReference type="PANTHER" id="PTHR30544:SF5">
    <property type="entry name" value="RADICAL SAM CORE DOMAIN-CONTAINING PROTEIN"/>
    <property type="match status" value="1"/>
</dbReference>
<sequence length="410" mass="43835">MRALVLALLLHDTSALSTATLKPPKLATASTQTLALPFAELSELVGGTGRARSIWDAVRSGQEPLDADAPTTVGARRVLEASGLTAFVPACLEHKDEAADGTTKLLVRLADGLAVEAVLIPHAHLPRTTLCISSQVGCDQGCRFCATARMGLVRNLTPDEILAQFVIASRVAAQSTRMPPLTNIVFMGMGDAGRNAINVKLAATSLIDGEKFRMARSKITISTVGPSPDCFRELSDADGMLAWSVHAADDALRKQLVPSAKYTVDELRAGLLDALKPRPARQRTLMLAATLIAGVNDSPEDARRLAAFVSPIVDVAQKVNVDLIPVNPTDHAPDFLRPSDDALELFRDAIREVEPRVHVALRVTRGDDKTAACGQLHIQRKSLSEARAVAAAAVDAGETPRLVLRRKVDR</sequence>
<dbReference type="SUPFAM" id="SSF102114">
    <property type="entry name" value="Radical SAM enzymes"/>
    <property type="match status" value="1"/>
</dbReference>
<gene>
    <name evidence="13" type="ORF">PECAL_2P07010</name>
</gene>
<reference evidence="13" key="1">
    <citation type="submission" date="2021-11" db="EMBL/GenBank/DDBJ databases">
        <authorList>
            <consortium name="Genoscope - CEA"/>
            <person name="William W."/>
        </authorList>
    </citation>
    <scope>NUCLEOTIDE SEQUENCE</scope>
</reference>
<feature type="domain" description="Radical SAM core" evidence="12">
    <location>
        <begin position="124"/>
        <end position="356"/>
    </location>
</feature>
<dbReference type="SFLD" id="SFLDG01062">
    <property type="entry name" value="methyltransferase_(Class_A)"/>
    <property type="match status" value="1"/>
</dbReference>
<dbReference type="GO" id="GO:0005737">
    <property type="term" value="C:cytoplasm"/>
    <property type="evidence" value="ECO:0007669"/>
    <property type="project" value="UniProtKB-SubCell"/>
</dbReference>
<evidence type="ECO:0000313" key="14">
    <source>
        <dbReference type="Proteomes" id="UP000789595"/>
    </source>
</evidence>
<dbReference type="InterPro" id="IPR013785">
    <property type="entry name" value="Aldolase_TIM"/>
</dbReference>
<keyword evidence="6" id="KW-0808">Transferase</keyword>
<dbReference type="AlphaFoldDB" id="A0A8J2SDC9"/>
<keyword evidence="14" id="KW-1185">Reference proteome</keyword>
<dbReference type="GO" id="GO:0008173">
    <property type="term" value="F:RNA methyltransferase activity"/>
    <property type="evidence" value="ECO:0007669"/>
    <property type="project" value="InterPro"/>
</dbReference>
<dbReference type="PROSITE" id="PS51918">
    <property type="entry name" value="RADICAL_SAM"/>
    <property type="match status" value="1"/>
</dbReference>
<comment type="caution">
    <text evidence="13">The sequence shown here is derived from an EMBL/GenBank/DDBJ whole genome shotgun (WGS) entry which is preliminary data.</text>
</comment>
<evidence type="ECO:0000256" key="2">
    <source>
        <dbReference type="ARBA" id="ARBA00004496"/>
    </source>
</evidence>
<dbReference type="GO" id="GO:0030488">
    <property type="term" value="P:tRNA methylation"/>
    <property type="evidence" value="ECO:0007669"/>
    <property type="project" value="TreeGrafter"/>
</dbReference>
<organism evidence="13 14">
    <name type="scientific">Pelagomonas calceolata</name>
    <dbReference type="NCBI Taxonomy" id="35677"/>
    <lineage>
        <taxon>Eukaryota</taxon>
        <taxon>Sar</taxon>
        <taxon>Stramenopiles</taxon>
        <taxon>Ochrophyta</taxon>
        <taxon>Pelagophyceae</taxon>
        <taxon>Pelagomonadales</taxon>
        <taxon>Pelagomonadaceae</taxon>
        <taxon>Pelagomonas</taxon>
    </lineage>
</organism>
<dbReference type="InterPro" id="IPR004383">
    <property type="entry name" value="rRNA_lsu_MTrfase_RlmN/Cfr"/>
</dbReference>
<keyword evidence="10" id="KW-0411">Iron-sulfur</keyword>
<dbReference type="PANTHER" id="PTHR30544">
    <property type="entry name" value="23S RRNA METHYLTRANSFERASE"/>
    <property type="match status" value="1"/>
</dbReference>
<comment type="subcellular location">
    <subcellularLocation>
        <location evidence="2">Cytoplasm</location>
    </subcellularLocation>
</comment>
<proteinExistence type="predicted"/>